<evidence type="ECO:0000256" key="2">
    <source>
        <dbReference type="ARBA" id="ARBA00004251"/>
    </source>
</evidence>
<feature type="domain" description="Cadherin" evidence="14">
    <location>
        <begin position="647"/>
        <end position="743"/>
    </location>
</feature>
<keyword evidence="16" id="KW-1185">Reference proteome</keyword>
<dbReference type="InterPro" id="IPR015919">
    <property type="entry name" value="Cadherin-like_sf"/>
</dbReference>
<feature type="domain" description="Cadherin" evidence="14">
    <location>
        <begin position="744"/>
        <end position="853"/>
    </location>
</feature>
<dbReference type="FunFam" id="2.60.40.60:FF:000002">
    <property type="entry name" value="Protocadherin alpha 2"/>
    <property type="match status" value="2"/>
</dbReference>
<keyword evidence="5" id="KW-0732">Signal</keyword>
<dbReference type="FunFam" id="2.60.40.60:FF:000006">
    <property type="entry name" value="Protocadherin alpha 2"/>
    <property type="match status" value="1"/>
</dbReference>
<dbReference type="FunFam" id="2.60.40.60:FF:000004">
    <property type="entry name" value="Protocadherin 1 gamma 2"/>
    <property type="match status" value="1"/>
</dbReference>
<dbReference type="PANTHER" id="PTHR24028">
    <property type="entry name" value="CADHERIN-87A"/>
    <property type="match status" value="1"/>
</dbReference>
<organism evidence="15 16">
    <name type="scientific">Takifugu rubripes</name>
    <name type="common">Japanese pufferfish</name>
    <name type="synonym">Fugu rubripes</name>
    <dbReference type="NCBI Taxonomy" id="31033"/>
    <lineage>
        <taxon>Eukaryota</taxon>
        <taxon>Metazoa</taxon>
        <taxon>Chordata</taxon>
        <taxon>Craniata</taxon>
        <taxon>Vertebrata</taxon>
        <taxon>Euteleostomi</taxon>
        <taxon>Actinopterygii</taxon>
        <taxon>Neopterygii</taxon>
        <taxon>Teleostei</taxon>
        <taxon>Neoteleostei</taxon>
        <taxon>Acanthomorphata</taxon>
        <taxon>Eupercaria</taxon>
        <taxon>Tetraodontiformes</taxon>
        <taxon>Tetradontoidea</taxon>
        <taxon>Tetraodontidae</taxon>
        <taxon>Takifugu</taxon>
    </lineage>
</organism>
<evidence type="ECO:0000313" key="16">
    <source>
        <dbReference type="Proteomes" id="UP000005226"/>
    </source>
</evidence>
<keyword evidence="9 13" id="KW-1133">Transmembrane helix</keyword>
<keyword evidence="4 13" id="KW-0812">Transmembrane</keyword>
<dbReference type="InterPro" id="IPR013164">
    <property type="entry name" value="Cadherin_N"/>
</dbReference>
<dbReference type="PROSITE" id="PS00232">
    <property type="entry name" value="CADHERIN_1"/>
    <property type="match status" value="5"/>
</dbReference>
<dbReference type="InterPro" id="IPR002126">
    <property type="entry name" value="Cadherin-like_dom"/>
</dbReference>
<dbReference type="Gene3D" id="2.60.40.60">
    <property type="entry name" value="Cadherins"/>
    <property type="match status" value="9"/>
</dbReference>
<evidence type="ECO:0000256" key="11">
    <source>
        <dbReference type="ARBA" id="ARBA00023180"/>
    </source>
</evidence>
<dbReference type="GO" id="GO:0007156">
    <property type="term" value="P:homophilic cell adhesion via plasma membrane adhesion molecules"/>
    <property type="evidence" value="ECO:0007669"/>
    <property type="project" value="InterPro"/>
</dbReference>
<dbReference type="SMART" id="SM00112">
    <property type="entry name" value="CA"/>
    <property type="match status" value="8"/>
</dbReference>
<dbReference type="FunFam" id="2.60.40.60:FF:000007">
    <property type="entry name" value="Protocadherin alpha 2"/>
    <property type="match status" value="1"/>
</dbReference>
<evidence type="ECO:0000256" key="9">
    <source>
        <dbReference type="ARBA" id="ARBA00022989"/>
    </source>
</evidence>
<feature type="transmembrane region" description="Helical" evidence="13">
    <location>
        <begin position="979"/>
        <end position="1001"/>
    </location>
</feature>
<feature type="domain" description="Cadherin" evidence="14">
    <location>
        <begin position="430"/>
        <end position="533"/>
    </location>
</feature>
<dbReference type="SUPFAM" id="SSF49313">
    <property type="entry name" value="Cadherin-like"/>
    <property type="match status" value="9"/>
</dbReference>
<dbReference type="InParanoid" id="A0A3B5KM32"/>
<keyword evidence="3" id="KW-1003">Cell membrane</keyword>
<sequence length="1132" mass="124446">FRIGLYFTPCAVMFENERLFRSVAAMGPGGRRVIVLIKTIVLLSLCAGCEAQLLFSVSEEVDKGTVVGNLAKDLQMNGKELEKRDLRVVSGNSKKYFDVDVETSNLYVCERIDREELCPTTAKCSINVEAILSNPVRLHRIEVQIVDINDNAPSFRDKEKIFNISESSFPGERYLLPLAHDADTGSNSVKSYKISSNEYFTLDVQIGGQHSESVEMVLQKPLDREKQAVISLTLTAVDGGKPARSGTLNIVVYVMDTNDNAPVFSQNLYKAQVTENVPVQTPILTVSATDLDEGVNGEVVYSFIERGNFLPETVFSINSNTGEITVIGKVDYEENTAYDIRVQARDKGVPSRSVHGKVLIEVIDLNDNTPEISVTSLMSPVKEDAELGTVVALVTVSDKDGGKNGLKNPLELHRVSLHIQDVNDNSPKFKKNLIEMEIRESADKGGRFSIEEANDADIGQNAVQRYILQKNDNFILSVDNKKVELVLENRLDREKQKEMNLLLTALDGGSPQRSGTVVIHVTVLDANDNAPVFSQAVYKASLPENSPLDTVVMQVSATDADEGVNGDVKYDFGHLSDEDVNVFSVDPQSGEIRVTGLIDYEERRSFEMRVEAKDGLGLTSYAKLLIEVIDKNDNAPVIQLKSLTNPVPEDVSPGSEVGIINVQDRDSEKNRQVRCSIQQNVPFKLVPSIKNYYSLVTTGQLDRELVSDYNITISATDEGSPPLSSSKTLHLSVADINDNPPVFEEESYSAYVSENNRAGSTLCSVSAGDPDWRQNGTVIYSLLAAEVNGAPVSSYVSVNGDTGLIHAVRSFDYEQLRSFKVHVMARDNGSPPLSSNVTVSVFISDVNDNSPQILYPAPEGNSFMTELVPKAAHGGSLVSKVIAVDADSGQNAWLSYHIVKSSDPGLFSIGVHSGEIRTQRDISESDSMKQNLIVAVKDNGQPSLSATCSMYLLISDNLAEVPELKDISYDEKNSKLTSYLIIALVSVSTFFLTFIIIILGVRFCRRRKPRMLFDGAVTIPGAYLPPNYADVDGTGTLRSAYNYDAYLTTGSRTSDFKFVTSYNDNTLPAEQTLRKSPTDFADVFGDVDSSLEFDPSLTLQYFPSHQRMFYLAFLVFQLKMGKMLSIVIGQTS</sequence>
<keyword evidence="8" id="KW-0130">Cell adhesion</keyword>
<dbReference type="PRINTS" id="PR00205">
    <property type="entry name" value="CADHERIN"/>
</dbReference>
<dbReference type="GeneTree" id="ENSGT00940000166432"/>
<evidence type="ECO:0000256" key="6">
    <source>
        <dbReference type="ARBA" id="ARBA00022737"/>
    </source>
</evidence>
<name>A0A3B5KM32_TAKRU</name>
<evidence type="ECO:0000256" key="13">
    <source>
        <dbReference type="SAM" id="Phobius"/>
    </source>
</evidence>
<dbReference type="Proteomes" id="UP000005226">
    <property type="component" value="Chromosome 14"/>
</dbReference>
<dbReference type="PANTHER" id="PTHR24028:SF114">
    <property type="entry name" value="PCDH2G3 PROTEIN-RELATED"/>
    <property type="match status" value="1"/>
</dbReference>
<evidence type="ECO:0000256" key="10">
    <source>
        <dbReference type="ARBA" id="ARBA00023136"/>
    </source>
</evidence>
<dbReference type="OMA" id="MSANHEM"/>
<evidence type="ECO:0000256" key="5">
    <source>
        <dbReference type="ARBA" id="ARBA00022729"/>
    </source>
</evidence>
<evidence type="ECO:0000256" key="8">
    <source>
        <dbReference type="ARBA" id="ARBA00022889"/>
    </source>
</evidence>
<accession>A0A3B5KM32</accession>
<evidence type="ECO:0000256" key="3">
    <source>
        <dbReference type="ARBA" id="ARBA00022475"/>
    </source>
</evidence>
<dbReference type="InterPro" id="IPR020894">
    <property type="entry name" value="Cadherin_CS"/>
</dbReference>
<feature type="domain" description="Cadherin" evidence="14">
    <location>
        <begin position="868"/>
        <end position="964"/>
    </location>
</feature>
<feature type="domain" description="Cadherin" evidence="14">
    <location>
        <begin position="534"/>
        <end position="638"/>
    </location>
</feature>
<comment type="function">
    <text evidence="1">Potential calcium-dependent cell-adhesion protein. May be involved in the establishment and maintenance of specific neuronal connections in the brain.</text>
</comment>
<dbReference type="FunFam" id="2.60.40.60:FF:000018">
    <property type="entry name" value="Protocadherin gamma c3"/>
    <property type="match status" value="1"/>
</dbReference>
<evidence type="ECO:0000256" key="7">
    <source>
        <dbReference type="ARBA" id="ARBA00022837"/>
    </source>
</evidence>
<proteinExistence type="predicted"/>
<evidence type="ECO:0000256" key="12">
    <source>
        <dbReference type="PROSITE-ProRule" id="PRU00043"/>
    </source>
</evidence>
<dbReference type="CDD" id="cd11304">
    <property type="entry name" value="Cadherin_repeat"/>
    <property type="match status" value="8"/>
</dbReference>
<dbReference type="GO" id="GO:0005886">
    <property type="term" value="C:plasma membrane"/>
    <property type="evidence" value="ECO:0007669"/>
    <property type="project" value="UniProtKB-SubCell"/>
</dbReference>
<reference evidence="15" key="3">
    <citation type="submission" date="2025-09" db="UniProtKB">
        <authorList>
            <consortium name="Ensembl"/>
        </authorList>
    </citation>
    <scope>IDENTIFICATION</scope>
</reference>
<feature type="domain" description="Cadherin" evidence="14">
    <location>
        <begin position="49"/>
        <end position="155"/>
    </location>
</feature>
<keyword evidence="11" id="KW-0325">Glycoprotein</keyword>
<dbReference type="Ensembl" id="ENSTRUT00000052980.2">
    <property type="protein sequence ID" value="ENSTRUP00000056369.2"/>
    <property type="gene ID" value="ENSTRUG00000019736.2"/>
</dbReference>
<dbReference type="AlphaFoldDB" id="A0A3B5KM32"/>
<dbReference type="Pfam" id="PF08266">
    <property type="entry name" value="Cadherin_2"/>
    <property type="match status" value="1"/>
</dbReference>
<evidence type="ECO:0000313" key="15">
    <source>
        <dbReference type="Ensembl" id="ENSTRUP00000056369.2"/>
    </source>
</evidence>
<evidence type="ECO:0000256" key="1">
    <source>
        <dbReference type="ARBA" id="ARBA00003436"/>
    </source>
</evidence>
<dbReference type="Pfam" id="PF16492">
    <property type="entry name" value="Cadherin_C_2"/>
    <property type="match status" value="1"/>
</dbReference>
<keyword evidence="7 12" id="KW-0106">Calcium</keyword>
<evidence type="ECO:0000256" key="4">
    <source>
        <dbReference type="ARBA" id="ARBA00022692"/>
    </source>
</evidence>
<keyword evidence="10 13" id="KW-0472">Membrane</keyword>
<dbReference type="FunFam" id="2.60.40.60:FF:000001">
    <property type="entry name" value="Protocadherin alpha 2"/>
    <property type="match status" value="1"/>
</dbReference>
<dbReference type="GO" id="GO:0009653">
    <property type="term" value="P:anatomical structure morphogenesis"/>
    <property type="evidence" value="ECO:0007669"/>
    <property type="project" value="UniProtKB-ARBA"/>
</dbReference>
<feature type="transmembrane region" description="Helical" evidence="13">
    <location>
        <begin position="1108"/>
        <end position="1128"/>
    </location>
</feature>
<dbReference type="Pfam" id="PF00028">
    <property type="entry name" value="Cadherin"/>
    <property type="match status" value="7"/>
</dbReference>
<protein>
    <recommendedName>
        <fullName evidence="14">Cadherin domain-containing protein</fullName>
    </recommendedName>
</protein>
<comment type="subcellular location">
    <subcellularLocation>
        <location evidence="2">Cell membrane</location>
        <topology evidence="2">Single-pass type I membrane protein</topology>
    </subcellularLocation>
</comment>
<dbReference type="GO" id="GO:0005509">
    <property type="term" value="F:calcium ion binding"/>
    <property type="evidence" value="ECO:0007669"/>
    <property type="project" value="UniProtKB-UniRule"/>
</dbReference>
<reference evidence="15" key="2">
    <citation type="submission" date="2025-08" db="UniProtKB">
        <authorList>
            <consortium name="Ensembl"/>
        </authorList>
    </citation>
    <scope>IDENTIFICATION</scope>
</reference>
<reference evidence="15 16" key="1">
    <citation type="journal article" date="2011" name="Genome Biol. Evol.">
        <title>Integration of the genetic map and genome assembly of fugu facilitates insights into distinct features of genome evolution in teleosts and mammals.</title>
        <authorList>
            <person name="Kai W."/>
            <person name="Kikuchi K."/>
            <person name="Tohari S."/>
            <person name="Chew A.K."/>
            <person name="Tay A."/>
            <person name="Fujiwara A."/>
            <person name="Hosoya S."/>
            <person name="Suetake H."/>
            <person name="Naruse K."/>
            <person name="Brenner S."/>
            <person name="Suzuki Y."/>
            <person name="Venkatesh B."/>
        </authorList>
    </citation>
    <scope>NUCLEOTIDE SEQUENCE [LARGE SCALE GENOMIC DNA]</scope>
</reference>
<dbReference type="FunFam" id="2.60.40.60:FF:000129">
    <property type="entry name" value="protocadherin alpha-C2 isoform X1"/>
    <property type="match status" value="1"/>
</dbReference>
<keyword evidence="6" id="KW-0677">Repeat</keyword>
<feature type="domain" description="Cadherin" evidence="14">
    <location>
        <begin position="156"/>
        <end position="264"/>
    </location>
</feature>
<feature type="domain" description="Cadherin" evidence="14">
    <location>
        <begin position="265"/>
        <end position="372"/>
    </location>
</feature>
<dbReference type="InterPro" id="IPR032455">
    <property type="entry name" value="Cadherin_C"/>
</dbReference>
<evidence type="ECO:0000259" key="14">
    <source>
        <dbReference type="PROSITE" id="PS50268"/>
    </source>
</evidence>
<dbReference type="InterPro" id="IPR050174">
    <property type="entry name" value="Protocadherin/Cadherin-CA"/>
</dbReference>
<dbReference type="PROSITE" id="PS50268">
    <property type="entry name" value="CADHERIN_2"/>
    <property type="match status" value="8"/>
</dbReference>